<sequence length="74" mass="8125">MILKSSQASKSSVNTEIPKDSKYKTCFILTTIIIICFAFFICVALYGLAENNDVKNQVSSSAQGKQNNSEAFPK</sequence>
<keyword evidence="1" id="KW-1133">Transmembrane helix</keyword>
<evidence type="ECO:0000256" key="1">
    <source>
        <dbReference type="SAM" id="Phobius"/>
    </source>
</evidence>
<keyword evidence="2" id="KW-1185">Reference proteome</keyword>
<protein>
    <submittedName>
        <fullName evidence="3">Uncharacterized protein</fullName>
    </submittedName>
</protein>
<name>A0A915DJY1_9BILA</name>
<reference evidence="3" key="1">
    <citation type="submission" date="2022-11" db="UniProtKB">
        <authorList>
            <consortium name="WormBaseParasite"/>
        </authorList>
    </citation>
    <scope>IDENTIFICATION</scope>
</reference>
<keyword evidence="1" id="KW-0472">Membrane</keyword>
<organism evidence="2 3">
    <name type="scientific">Ditylenchus dipsaci</name>
    <dbReference type="NCBI Taxonomy" id="166011"/>
    <lineage>
        <taxon>Eukaryota</taxon>
        <taxon>Metazoa</taxon>
        <taxon>Ecdysozoa</taxon>
        <taxon>Nematoda</taxon>
        <taxon>Chromadorea</taxon>
        <taxon>Rhabditida</taxon>
        <taxon>Tylenchina</taxon>
        <taxon>Tylenchomorpha</taxon>
        <taxon>Sphaerularioidea</taxon>
        <taxon>Anguinidae</taxon>
        <taxon>Anguininae</taxon>
        <taxon>Ditylenchus</taxon>
    </lineage>
</organism>
<feature type="transmembrane region" description="Helical" evidence="1">
    <location>
        <begin position="26"/>
        <end position="49"/>
    </location>
</feature>
<dbReference type="WBParaSite" id="jg20300">
    <property type="protein sequence ID" value="jg20300"/>
    <property type="gene ID" value="jg20300"/>
</dbReference>
<accession>A0A915DJY1</accession>
<dbReference type="Proteomes" id="UP000887574">
    <property type="component" value="Unplaced"/>
</dbReference>
<dbReference type="AlphaFoldDB" id="A0A915DJY1"/>
<proteinExistence type="predicted"/>
<evidence type="ECO:0000313" key="2">
    <source>
        <dbReference type="Proteomes" id="UP000887574"/>
    </source>
</evidence>
<evidence type="ECO:0000313" key="3">
    <source>
        <dbReference type="WBParaSite" id="jg20300"/>
    </source>
</evidence>
<keyword evidence="1" id="KW-0812">Transmembrane</keyword>